<evidence type="ECO:0000256" key="2">
    <source>
        <dbReference type="ARBA" id="ARBA00004370"/>
    </source>
</evidence>
<dbReference type="InterPro" id="IPR004358">
    <property type="entry name" value="Sig_transdc_His_kin-like_C"/>
</dbReference>
<sequence length="850" mass="96096">MRKETGQLKKNEYRKYFFAAVGVAIIVFACVGVIMLNYSITVRRELYETSSKNLNEVYTQVSEKFMQITGQQWNLLGMTGDYIDEAGENIDSISKFLTEWKNEWHYTEFYFIDDACNYLSSSGKKGYLELGNTWKSLVIDRKNVVVDGSLPGSDEVMFFAIPVQPAYISGFKYSSIAVSYNTEAINKELGVKAFSKDTSSYVIYANGNIVLKSEGSMDIGGNIFYHLKNADISGKSLDGFMKSVKNSDAEEMVFRLDENQYCLVYVPIGFDNWGLISMVPISVANSSSLAVQHRTVIMAVQIGILLLMVACVVLYTYYKRYVSEKDHEIARRDILFSIMAKNLDDVYIMLSWGDWRKLYVSRNIERVLGIRSSEYDGILKDFGELEKRGEVPEWNDIVKLGKGESAVNEYWIKPADSSEYRLFNQGCYHMDKDGDDVLVIILSDRTYEQQIRNHMEDALHTAEAANRAKSQFLSNMSHDIRTPMNAIVGFSQLMLRHYNNPDKVRNYSEKIVVSSQHLLSLINDVLDMSKIESGKTTLNLCDVNLADIINETDNIIRPQAKKKNQTFVVKSDGVEYCCITADKLRLSQILINILSNAVKYTEEGGNITFEIKEIKVTNPQIVKYKFIISDNGIGMSEEYLKDIFKPFTREETSLTDAVQGTGLGMAITKNLIDLMGGTIKVLSTQGVGTTYEVTMEFRIADINTNKDLWNRYNIPKHENEPDHVLVGKNFLIAEDNGINSDMLKELLKEEGAACDCAKNGMAAVDLFRHSKKGQYDLIFMDVQMPDMDGYEATRAIRQMKHPDAKDIPIVAMTANAFSNDVKAAFDCGMNAHLAKPVNIDRIKDIVANFT</sequence>
<keyword evidence="7" id="KW-0418">Kinase</keyword>
<protein>
    <recommendedName>
        <fullName evidence="4">Stage 0 sporulation protein A homolog</fullName>
        <ecNumber evidence="3">2.7.13.3</ecNumber>
    </recommendedName>
</protein>
<dbReference type="EC" id="2.7.13.3" evidence="3"/>
<dbReference type="SUPFAM" id="SSF52172">
    <property type="entry name" value="CheY-like"/>
    <property type="match status" value="1"/>
</dbReference>
<dbReference type="Proteomes" id="UP000285201">
    <property type="component" value="Unassembled WGS sequence"/>
</dbReference>
<dbReference type="Pfam" id="PF00072">
    <property type="entry name" value="Response_reg"/>
    <property type="match status" value="1"/>
</dbReference>
<comment type="subcellular location">
    <subcellularLocation>
        <location evidence="2">Membrane</location>
    </subcellularLocation>
</comment>
<dbReference type="InterPro" id="IPR003661">
    <property type="entry name" value="HisK_dim/P_dom"/>
</dbReference>
<keyword evidence="5 10" id="KW-0597">Phosphoprotein</keyword>
<comment type="catalytic activity">
    <reaction evidence="1">
        <text>ATP + protein L-histidine = ADP + protein N-phospho-L-histidine.</text>
        <dbReference type="EC" id="2.7.13.3"/>
    </reaction>
</comment>
<dbReference type="GO" id="GO:0000155">
    <property type="term" value="F:phosphorelay sensor kinase activity"/>
    <property type="evidence" value="ECO:0007669"/>
    <property type="project" value="InterPro"/>
</dbReference>
<dbReference type="GO" id="GO:0009927">
    <property type="term" value="F:histidine phosphotransfer kinase activity"/>
    <property type="evidence" value="ECO:0007669"/>
    <property type="project" value="TreeGrafter"/>
</dbReference>
<evidence type="ECO:0000259" key="13">
    <source>
        <dbReference type="PROSITE" id="PS50110"/>
    </source>
</evidence>
<dbReference type="PANTHER" id="PTHR43047:SF72">
    <property type="entry name" value="OSMOSENSING HISTIDINE PROTEIN KINASE SLN1"/>
    <property type="match status" value="1"/>
</dbReference>
<dbReference type="Gene3D" id="3.30.565.10">
    <property type="entry name" value="Histidine kinase-like ATPase, C-terminal domain"/>
    <property type="match status" value="1"/>
</dbReference>
<name>A0A415M8D4_9FIRM</name>
<dbReference type="InterPro" id="IPR036890">
    <property type="entry name" value="HATPase_C_sf"/>
</dbReference>
<dbReference type="CDD" id="cd00082">
    <property type="entry name" value="HisKA"/>
    <property type="match status" value="1"/>
</dbReference>
<dbReference type="Pfam" id="PF00512">
    <property type="entry name" value="HisKA"/>
    <property type="match status" value="1"/>
</dbReference>
<feature type="transmembrane region" description="Helical" evidence="11">
    <location>
        <begin position="296"/>
        <end position="318"/>
    </location>
</feature>
<feature type="transmembrane region" description="Helical" evidence="11">
    <location>
        <begin position="16"/>
        <end position="40"/>
    </location>
</feature>
<evidence type="ECO:0000259" key="12">
    <source>
        <dbReference type="PROSITE" id="PS50109"/>
    </source>
</evidence>
<evidence type="ECO:0000256" key="8">
    <source>
        <dbReference type="ARBA" id="ARBA00023012"/>
    </source>
</evidence>
<dbReference type="CDD" id="cd17546">
    <property type="entry name" value="REC_hyHK_CKI1_RcsC-like"/>
    <property type="match status" value="1"/>
</dbReference>
<comment type="caution">
    <text evidence="14">The sequence shown here is derived from an EMBL/GenBank/DDBJ whole genome shotgun (WGS) entry which is preliminary data.</text>
</comment>
<comment type="function">
    <text evidence="9">May play the central regulatory role in sporulation. It may be an element of the effector pathway responsible for the activation of sporulation genes in response to nutritional stress. Spo0A may act in concert with spo0H (a sigma factor) to control the expression of some genes that are critical to the sporulation process.</text>
</comment>
<dbReference type="InterPro" id="IPR005467">
    <property type="entry name" value="His_kinase_dom"/>
</dbReference>
<evidence type="ECO:0000256" key="4">
    <source>
        <dbReference type="ARBA" id="ARBA00018672"/>
    </source>
</evidence>
<feature type="domain" description="Response regulatory" evidence="13">
    <location>
        <begin position="729"/>
        <end position="850"/>
    </location>
</feature>
<dbReference type="Gene3D" id="1.10.287.130">
    <property type="match status" value="1"/>
</dbReference>
<dbReference type="SMART" id="SM00387">
    <property type="entry name" value="HATPase_c"/>
    <property type="match status" value="1"/>
</dbReference>
<dbReference type="Gene3D" id="3.40.50.2300">
    <property type="match status" value="1"/>
</dbReference>
<dbReference type="SMART" id="SM00448">
    <property type="entry name" value="REC"/>
    <property type="match status" value="1"/>
</dbReference>
<keyword evidence="6" id="KW-0808">Transferase</keyword>
<evidence type="ECO:0000256" key="10">
    <source>
        <dbReference type="PROSITE-ProRule" id="PRU00169"/>
    </source>
</evidence>
<keyword evidence="11" id="KW-0472">Membrane</keyword>
<dbReference type="AlphaFoldDB" id="A0A415M8D4"/>
<dbReference type="PROSITE" id="PS50109">
    <property type="entry name" value="HIS_KIN"/>
    <property type="match status" value="1"/>
</dbReference>
<feature type="modified residue" description="4-aspartylphosphate" evidence="10">
    <location>
        <position position="781"/>
    </location>
</feature>
<keyword evidence="8" id="KW-0902">Two-component regulatory system</keyword>
<dbReference type="PROSITE" id="PS51257">
    <property type="entry name" value="PROKAR_LIPOPROTEIN"/>
    <property type="match status" value="1"/>
</dbReference>
<dbReference type="RefSeq" id="WP_118009889.1">
    <property type="nucleotide sequence ID" value="NZ_QSIS01000017.1"/>
</dbReference>
<reference evidence="14 15" key="1">
    <citation type="submission" date="2018-08" db="EMBL/GenBank/DDBJ databases">
        <title>A genome reference for cultivated species of the human gut microbiota.</title>
        <authorList>
            <person name="Zou Y."/>
            <person name="Xue W."/>
            <person name="Luo G."/>
        </authorList>
    </citation>
    <scope>NUCLEOTIDE SEQUENCE [LARGE SCALE GENOMIC DNA]</scope>
    <source>
        <strain evidence="14 15">AF36-7BH</strain>
    </source>
</reference>
<evidence type="ECO:0000256" key="7">
    <source>
        <dbReference type="ARBA" id="ARBA00022777"/>
    </source>
</evidence>
<dbReference type="Pfam" id="PF02518">
    <property type="entry name" value="HATPase_c"/>
    <property type="match status" value="1"/>
</dbReference>
<dbReference type="InterPro" id="IPR001789">
    <property type="entry name" value="Sig_transdc_resp-reg_receiver"/>
</dbReference>
<feature type="domain" description="Histidine kinase" evidence="12">
    <location>
        <begin position="475"/>
        <end position="699"/>
    </location>
</feature>
<dbReference type="PRINTS" id="PR00344">
    <property type="entry name" value="BCTRLSENSOR"/>
</dbReference>
<evidence type="ECO:0000256" key="3">
    <source>
        <dbReference type="ARBA" id="ARBA00012438"/>
    </source>
</evidence>
<organism evidence="14 15">
    <name type="scientific">Lachnospira eligens</name>
    <dbReference type="NCBI Taxonomy" id="39485"/>
    <lineage>
        <taxon>Bacteria</taxon>
        <taxon>Bacillati</taxon>
        <taxon>Bacillota</taxon>
        <taxon>Clostridia</taxon>
        <taxon>Lachnospirales</taxon>
        <taxon>Lachnospiraceae</taxon>
        <taxon>Lachnospira</taxon>
    </lineage>
</organism>
<evidence type="ECO:0000256" key="6">
    <source>
        <dbReference type="ARBA" id="ARBA00022679"/>
    </source>
</evidence>
<keyword evidence="11" id="KW-0812">Transmembrane</keyword>
<evidence type="ECO:0000256" key="11">
    <source>
        <dbReference type="SAM" id="Phobius"/>
    </source>
</evidence>
<accession>A0A415M8D4</accession>
<dbReference type="FunFam" id="3.30.565.10:FF:000006">
    <property type="entry name" value="Sensor histidine kinase WalK"/>
    <property type="match status" value="1"/>
</dbReference>
<dbReference type="GO" id="GO:0005886">
    <property type="term" value="C:plasma membrane"/>
    <property type="evidence" value="ECO:0007669"/>
    <property type="project" value="TreeGrafter"/>
</dbReference>
<keyword evidence="11" id="KW-1133">Transmembrane helix</keyword>
<evidence type="ECO:0000256" key="9">
    <source>
        <dbReference type="ARBA" id="ARBA00024867"/>
    </source>
</evidence>
<proteinExistence type="predicted"/>
<dbReference type="PANTHER" id="PTHR43047">
    <property type="entry name" value="TWO-COMPONENT HISTIDINE PROTEIN KINASE"/>
    <property type="match status" value="1"/>
</dbReference>
<evidence type="ECO:0000313" key="14">
    <source>
        <dbReference type="EMBL" id="RHL65324.1"/>
    </source>
</evidence>
<evidence type="ECO:0000313" key="15">
    <source>
        <dbReference type="Proteomes" id="UP000285201"/>
    </source>
</evidence>
<dbReference type="InterPro" id="IPR011006">
    <property type="entry name" value="CheY-like_superfamily"/>
</dbReference>
<evidence type="ECO:0000256" key="5">
    <source>
        <dbReference type="ARBA" id="ARBA00022553"/>
    </source>
</evidence>
<dbReference type="SUPFAM" id="SSF47384">
    <property type="entry name" value="Homodimeric domain of signal transducing histidine kinase"/>
    <property type="match status" value="1"/>
</dbReference>
<evidence type="ECO:0000256" key="1">
    <source>
        <dbReference type="ARBA" id="ARBA00000085"/>
    </source>
</evidence>
<dbReference type="EMBL" id="QROY01000016">
    <property type="protein sequence ID" value="RHL65324.1"/>
    <property type="molecule type" value="Genomic_DNA"/>
</dbReference>
<dbReference type="InterPro" id="IPR003594">
    <property type="entry name" value="HATPase_dom"/>
</dbReference>
<gene>
    <name evidence="14" type="ORF">DW007_13905</name>
</gene>
<dbReference type="SUPFAM" id="SSF55874">
    <property type="entry name" value="ATPase domain of HSP90 chaperone/DNA topoisomerase II/histidine kinase"/>
    <property type="match status" value="1"/>
</dbReference>
<dbReference type="PROSITE" id="PS50110">
    <property type="entry name" value="RESPONSE_REGULATORY"/>
    <property type="match status" value="1"/>
</dbReference>
<dbReference type="SMART" id="SM00388">
    <property type="entry name" value="HisKA"/>
    <property type="match status" value="1"/>
</dbReference>
<dbReference type="InterPro" id="IPR036097">
    <property type="entry name" value="HisK_dim/P_sf"/>
</dbReference>